<dbReference type="EMBL" id="CAJFCJ010000011">
    <property type="protein sequence ID" value="CAD5119979.1"/>
    <property type="molecule type" value="Genomic_DNA"/>
</dbReference>
<gene>
    <name evidence="1" type="ORF">DGYR_LOCUS8144</name>
</gene>
<name>A0A7I8VUI1_9ANNE</name>
<dbReference type="Proteomes" id="UP000549394">
    <property type="component" value="Unassembled WGS sequence"/>
</dbReference>
<dbReference type="PANTHER" id="PTHR31909:SF2">
    <property type="entry name" value="RIKEN CDNA 2410004P03 GENE"/>
    <property type="match status" value="1"/>
</dbReference>
<reference evidence="1 2" key="1">
    <citation type="submission" date="2020-08" db="EMBL/GenBank/DDBJ databases">
        <authorList>
            <person name="Hejnol A."/>
        </authorList>
    </citation>
    <scope>NUCLEOTIDE SEQUENCE [LARGE SCALE GENOMIC DNA]</scope>
</reference>
<keyword evidence="2" id="KW-1185">Reference proteome</keyword>
<dbReference type="AlphaFoldDB" id="A0A7I8VUI1"/>
<dbReference type="OrthoDB" id="9972212at2759"/>
<sequence>MFYPGENRPTSVGYRLKSRSSEFHQNCTPKERRTVQIREAEKPVTEAELLKANFVNQDKIHRETVDQEKRGAKQWEENWGFLTEFDSKGNPIKKEELPDKVTFYSEDIPPTNSANYGSRLKTDVGTTVQKLEFAFHAHNRKKKLDSEMVCY</sequence>
<evidence type="ECO:0000313" key="2">
    <source>
        <dbReference type="Proteomes" id="UP000549394"/>
    </source>
</evidence>
<dbReference type="InterPro" id="IPR020339">
    <property type="entry name" value="C20orf85-like"/>
</dbReference>
<dbReference type="Pfam" id="PF14945">
    <property type="entry name" value="LLC1"/>
    <property type="match status" value="1"/>
</dbReference>
<protein>
    <submittedName>
        <fullName evidence="1">DgyrCDS8564</fullName>
    </submittedName>
</protein>
<accession>A0A7I8VUI1</accession>
<comment type="caution">
    <text evidence="1">The sequence shown here is derived from an EMBL/GenBank/DDBJ whole genome shotgun (WGS) entry which is preliminary data.</text>
</comment>
<evidence type="ECO:0000313" key="1">
    <source>
        <dbReference type="EMBL" id="CAD5119979.1"/>
    </source>
</evidence>
<proteinExistence type="predicted"/>
<dbReference type="PANTHER" id="PTHR31909">
    <property type="entry name" value="CHROMOSOME 20 ORF85 FAMILY MEMBER"/>
    <property type="match status" value="1"/>
</dbReference>
<organism evidence="1 2">
    <name type="scientific">Dimorphilus gyrociliatus</name>
    <dbReference type="NCBI Taxonomy" id="2664684"/>
    <lineage>
        <taxon>Eukaryota</taxon>
        <taxon>Metazoa</taxon>
        <taxon>Spiralia</taxon>
        <taxon>Lophotrochozoa</taxon>
        <taxon>Annelida</taxon>
        <taxon>Polychaeta</taxon>
        <taxon>Polychaeta incertae sedis</taxon>
        <taxon>Dinophilidae</taxon>
        <taxon>Dimorphilus</taxon>
    </lineage>
</organism>